<dbReference type="GO" id="GO:0008270">
    <property type="term" value="F:zinc ion binding"/>
    <property type="evidence" value="ECO:0007669"/>
    <property type="project" value="UniProtKB-KW"/>
</dbReference>
<feature type="domain" description="C2HC/C3H-type" evidence="10">
    <location>
        <begin position="1041"/>
        <end position="1070"/>
    </location>
</feature>
<evidence type="ECO:0000259" key="10">
    <source>
        <dbReference type="PROSITE" id="PS52027"/>
    </source>
</evidence>
<feature type="region of interest" description="Disordered" evidence="8">
    <location>
        <begin position="1678"/>
        <end position="1698"/>
    </location>
</feature>
<keyword evidence="9" id="KW-0472">Membrane</keyword>
<dbReference type="EMBL" id="JABDTM020018830">
    <property type="protein sequence ID" value="KAH0817784.1"/>
    <property type="molecule type" value="Genomic_DNA"/>
</dbReference>
<feature type="region of interest" description="Disordered" evidence="8">
    <location>
        <begin position="426"/>
        <end position="461"/>
    </location>
</feature>
<feature type="domain" description="C2HC/C3H-type" evidence="10">
    <location>
        <begin position="1550"/>
        <end position="1579"/>
    </location>
</feature>
<keyword evidence="9" id="KW-1133">Transmembrane helix</keyword>
<feature type="transmembrane region" description="Helical" evidence="9">
    <location>
        <begin position="1249"/>
        <end position="1266"/>
    </location>
</feature>
<dbReference type="Gene3D" id="1.20.1250.20">
    <property type="entry name" value="MFS general substrate transporter like domains"/>
    <property type="match status" value="1"/>
</dbReference>
<evidence type="ECO:0000256" key="4">
    <source>
        <dbReference type="ARBA" id="ARBA00022833"/>
    </source>
</evidence>
<feature type="region of interest" description="Disordered" evidence="8">
    <location>
        <begin position="875"/>
        <end position="969"/>
    </location>
</feature>
<dbReference type="SUPFAM" id="SSF103473">
    <property type="entry name" value="MFS general substrate transporter"/>
    <property type="match status" value="1"/>
</dbReference>
<keyword evidence="4" id="KW-0862">Zinc</keyword>
<dbReference type="SMART" id="SM01050">
    <property type="entry name" value="CactinC_cactus"/>
    <property type="match status" value="1"/>
</dbReference>
<dbReference type="InterPro" id="IPR049899">
    <property type="entry name" value="Znf_C2HC_C3H"/>
</dbReference>
<dbReference type="Pfam" id="PF07690">
    <property type="entry name" value="MFS_1"/>
    <property type="match status" value="1"/>
</dbReference>
<dbReference type="PANTHER" id="PTHR21737:SF4">
    <property type="entry name" value="SPLICING FACTOR CACTIN"/>
    <property type="match status" value="1"/>
</dbReference>
<dbReference type="Gene3D" id="3.30.160.60">
    <property type="entry name" value="Classic Zinc Finger"/>
    <property type="match status" value="4"/>
</dbReference>
<evidence type="ECO:0000256" key="8">
    <source>
        <dbReference type="SAM" id="MobiDB-lite"/>
    </source>
</evidence>
<dbReference type="InterPro" id="IPR036259">
    <property type="entry name" value="MFS_trans_sf"/>
</dbReference>
<evidence type="ECO:0000256" key="6">
    <source>
        <dbReference type="PROSITE-ProRule" id="PRU01371"/>
    </source>
</evidence>
<keyword evidence="9" id="KW-0812">Transmembrane</keyword>
<feature type="region of interest" description="Disordered" evidence="8">
    <location>
        <begin position="1"/>
        <end position="129"/>
    </location>
</feature>
<feature type="compositionally biased region" description="Basic residues" evidence="8">
    <location>
        <begin position="1"/>
        <end position="14"/>
    </location>
</feature>
<proteinExistence type="inferred from homology"/>
<name>A0A8J6HNA8_TENMO</name>
<feature type="compositionally biased region" description="Low complexity" evidence="8">
    <location>
        <begin position="68"/>
        <end position="78"/>
    </location>
</feature>
<keyword evidence="12" id="KW-1185">Reference proteome</keyword>
<keyword evidence="2" id="KW-0479">Metal-binding</keyword>
<feature type="region of interest" description="Disordered" evidence="8">
    <location>
        <begin position="1594"/>
        <end position="1642"/>
    </location>
</feature>
<feature type="compositionally biased region" description="Basic and acidic residues" evidence="8">
    <location>
        <begin position="84"/>
        <end position="113"/>
    </location>
</feature>
<evidence type="ECO:0000313" key="12">
    <source>
        <dbReference type="Proteomes" id="UP000719412"/>
    </source>
</evidence>
<feature type="domain" description="C2HC/C3H-type" evidence="10">
    <location>
        <begin position="975"/>
        <end position="1004"/>
    </location>
</feature>
<dbReference type="PROSITE" id="PS52027">
    <property type="entry name" value="ZF_C2HC_C3H"/>
    <property type="match status" value="4"/>
</dbReference>
<evidence type="ECO:0000256" key="2">
    <source>
        <dbReference type="ARBA" id="ARBA00022723"/>
    </source>
</evidence>
<feature type="coiled-coil region" evidence="7">
    <location>
        <begin position="172"/>
        <end position="224"/>
    </location>
</feature>
<feature type="region of interest" description="Disordered" evidence="8">
    <location>
        <begin position="784"/>
        <end position="831"/>
    </location>
</feature>
<evidence type="ECO:0000256" key="3">
    <source>
        <dbReference type="ARBA" id="ARBA00022771"/>
    </source>
</evidence>
<sequence length="1698" mass="194075">MPRSDHSRRHRSSGRPHDRSSDTGDSEDERQKSRKRGNLDKFKKRDRSSSERSSKKKEKKHRSRNSDSDSSSSSSDDSLILLQKLKEERLKALDERKREKELKKATETPEEKRLRRLSKKQAKERKRKERMGWDNEYLHYTNTDNPFGDGNLLSTFVWTKKLAKEGLGNVSQEELEARNRHKQEENKRELEKVKKRRIERELERQKREEEMQLLQRSKEAAQFEEWERQEDQFHLEQARLRSHIRIQDGRAKPIDLLAKYISAEEEVDAVEMHEPYTYLNGLHIKDLEDLVEDIKVYEELERGKNLDYWNDITVIVEDELQKLRKLEKQNEFDMGVNRREGINQAVAADVTSVFKGKTSAQLAALQKQIESKINGKADGIDIGYWESLLSQLKAHMARARLRDRHQDSLRRKLQVLKAEQAVTVPAAEENTTPVAETHAQMEPEPKPGTSNEEEQISDNEKTAEENANDILNEYFDAYEAGGYSPKFLPPEAIEPGTIVVTEEDDSKRLEFARMQVCGSGKKVENVITKEELLLQREARKGMGDDEAQFSVEAALDNQVYLWSDKYRPRKPRYFNRVHTGFEWNKYNQTHYDMDNPPPKIVQGYKFNIFYPDLIDKNSTPEYFLTPCPENREFAILRFHAGPPYEDIAFKIVNREWEYSYKRGFRCQFHNNIFQLWFHFKRFVVSHVRSRLVDFAQNLALKKLSKMPKNTSLKLFTKTWPPKRDGKKEERPLTATLDKPTVLNISLIGIIDMSTMRKEFLNISNLCRFPLSLAIAKRKKTAVINRPLSLPSPEKHKTRKSKRPETSGDSYEEEESSVSVKSAKTKNGTAKAKKVDLLAKKKSLSDANNNNKTFKIPRKRVGNVVKLVDVSNKSDLGKSTKLPEPCRTCGRPDQPERFHSHPVTPLKVTKKAEEPPKMKSTVQKPVAMKYKSKQQNSDKNLPPPPQRKPSLPAQKIVHSPPNVGTAATPRVKSAKRTLTCYICGREFGTASLHLHEPKCLQRWERENAGLPTHLQRKPPVKPDHPLTPEEWNKFAWESSQATLTPCPKCGRTFYPDRLVVHQRSCKIVQDNVRLVFGNITVEPILVCFVLPCVMANLATQNLNMDKACRVNLRLKEETCDALALRDPTGYNQSDEVAVQKLVATMNAWKNVIQSFVPCLLLMFLGSWSDRHKRRKPCFLSPIIGEMLTCVGLLICTFFYYELSVEYNVFFEAVPPSLTGGWFAMFMAIFSYIGGITSVETRTLRIGAVNIFVNISFTVGNALSGFLFSQIGFYGIFSLALLFYVVAFLYGALVVKEIPHEGPSAPQRDFLRDFFDVKHVAETFKVAFKEGKRNRKARICTIMVLCMVIVGPMHGEVSVLYLFVRYKFGWNEIDYSIYSTFYVITHMFGTLFSLILFTKILKIDDAALGILSSTSRIVASLVYAFAPTPFVFYLGAIIEILNGTSFIAMRSIISKLVPPDELGKINSLFGLSEAMVPIIYGPLYSIVYKLTINFLPGTFFIVGGVLTVPSLFIFGYSLPPARPYLTCLFQLASKSSVDKSIAAQAPAPMPPPTAECYICGKMFGTHSIKIHEKQCLKKWQAENEALPADIRAPVPVRKADGAASPKEELAAREDAAKGQKTPDSGSHRSSIDKEERPSSGSSGKKSPMFPCYICGRLFTVNSIYIHEPQCLKMWKIENDKLPPHRRRPQPLKPDIKFTRK</sequence>
<dbReference type="PANTHER" id="PTHR21737">
    <property type="entry name" value="POLYGLUTAMINE BINDING PROTEIN 1/MARVEL MEMBRANE-ASSOCIATING DOMAIN CONTAINING 3"/>
    <property type="match status" value="1"/>
</dbReference>
<keyword evidence="7" id="KW-0175">Coiled coil</keyword>
<evidence type="ECO:0000256" key="7">
    <source>
        <dbReference type="SAM" id="Coils"/>
    </source>
</evidence>
<organism evidence="11 12">
    <name type="scientific">Tenebrio molitor</name>
    <name type="common">Yellow mealworm beetle</name>
    <dbReference type="NCBI Taxonomy" id="7067"/>
    <lineage>
        <taxon>Eukaryota</taxon>
        <taxon>Metazoa</taxon>
        <taxon>Ecdysozoa</taxon>
        <taxon>Arthropoda</taxon>
        <taxon>Hexapoda</taxon>
        <taxon>Insecta</taxon>
        <taxon>Pterygota</taxon>
        <taxon>Neoptera</taxon>
        <taxon>Endopterygota</taxon>
        <taxon>Coleoptera</taxon>
        <taxon>Polyphaga</taxon>
        <taxon>Cucujiformia</taxon>
        <taxon>Tenebrionidae</taxon>
        <taxon>Tenebrio</taxon>
    </lineage>
</organism>
<reference evidence="11" key="2">
    <citation type="submission" date="2021-08" db="EMBL/GenBank/DDBJ databases">
        <authorList>
            <person name="Eriksson T."/>
        </authorList>
    </citation>
    <scope>NUCLEOTIDE SEQUENCE</scope>
    <source>
        <strain evidence="11">Stoneville</strain>
        <tissue evidence="11">Whole head</tissue>
    </source>
</reference>
<dbReference type="GO" id="GO:0045292">
    <property type="term" value="P:mRNA cis splicing, via spliceosome"/>
    <property type="evidence" value="ECO:0007669"/>
    <property type="project" value="TreeGrafter"/>
</dbReference>
<feature type="domain" description="C2HC/C3H-type" evidence="10">
    <location>
        <begin position="1645"/>
        <end position="1674"/>
    </location>
</feature>
<dbReference type="Pfam" id="PF09732">
    <property type="entry name" value="CactinC_cactus"/>
    <property type="match status" value="1"/>
</dbReference>
<feature type="compositionally biased region" description="Basic residues" evidence="8">
    <location>
        <begin position="114"/>
        <end position="129"/>
    </location>
</feature>
<evidence type="ECO:0000313" key="11">
    <source>
        <dbReference type="EMBL" id="KAH0817784.1"/>
    </source>
</evidence>
<dbReference type="Pfam" id="PF13913">
    <property type="entry name" value="zf-C2HC_2"/>
    <property type="match status" value="4"/>
</dbReference>
<feature type="transmembrane region" description="Helical" evidence="9">
    <location>
        <begin position="1176"/>
        <end position="1199"/>
    </location>
</feature>
<evidence type="ECO:0000256" key="9">
    <source>
        <dbReference type="SAM" id="Phobius"/>
    </source>
</evidence>
<dbReference type="InterPro" id="IPR018816">
    <property type="entry name" value="Cactin_central"/>
</dbReference>
<feature type="transmembrane region" description="Helical" evidence="9">
    <location>
        <begin position="1492"/>
        <end position="1514"/>
    </location>
</feature>
<protein>
    <recommendedName>
        <fullName evidence="5">Splicing factor Cactin</fullName>
    </recommendedName>
</protein>
<feature type="compositionally biased region" description="Basic and acidic residues" evidence="8">
    <location>
        <begin position="1595"/>
        <end position="1615"/>
    </location>
</feature>
<comment type="similarity">
    <text evidence="1">Belongs to the CACTIN family.</text>
</comment>
<dbReference type="CDD" id="cd17386">
    <property type="entry name" value="MFS_SLC46"/>
    <property type="match status" value="1"/>
</dbReference>
<keyword evidence="3 6" id="KW-0863">Zinc-finger</keyword>
<gene>
    <name evidence="11" type="ORF">GEV33_005010</name>
</gene>
<dbReference type="InterPro" id="IPR011701">
    <property type="entry name" value="MFS"/>
</dbReference>
<dbReference type="InterPro" id="IPR019134">
    <property type="entry name" value="Cactin_C"/>
</dbReference>
<feature type="transmembrane region" description="Helical" evidence="9">
    <location>
        <begin position="1272"/>
        <end position="1293"/>
    </location>
</feature>
<feature type="transmembrane region" description="Helical" evidence="9">
    <location>
        <begin position="1373"/>
        <end position="1395"/>
    </location>
</feature>
<evidence type="ECO:0000256" key="1">
    <source>
        <dbReference type="ARBA" id="ARBA00006895"/>
    </source>
</evidence>
<feature type="compositionally biased region" description="Basic and acidic residues" evidence="8">
    <location>
        <begin position="37"/>
        <end position="53"/>
    </location>
</feature>
<dbReference type="Proteomes" id="UP000719412">
    <property type="component" value="Unassembled WGS sequence"/>
</dbReference>
<feature type="compositionally biased region" description="Low complexity" evidence="8">
    <location>
        <begin position="816"/>
        <end position="829"/>
    </location>
</feature>
<reference evidence="11" key="1">
    <citation type="journal article" date="2020" name="J Insects Food Feed">
        <title>The yellow mealworm (Tenebrio molitor) genome: a resource for the emerging insects as food and feed industry.</title>
        <authorList>
            <person name="Eriksson T."/>
            <person name="Andere A."/>
            <person name="Kelstrup H."/>
            <person name="Emery V."/>
            <person name="Picard C."/>
        </authorList>
    </citation>
    <scope>NUCLEOTIDE SEQUENCE</scope>
    <source>
        <strain evidence="11">Stoneville</strain>
        <tissue evidence="11">Whole head</tissue>
    </source>
</reference>
<comment type="caution">
    <text evidence="11">The sequence shown here is derived from an EMBL/GenBank/DDBJ whole genome shotgun (WGS) entry which is preliminary data.</text>
</comment>
<feature type="compositionally biased region" description="Basic and acidic residues" evidence="8">
    <location>
        <begin position="1623"/>
        <end position="1635"/>
    </location>
</feature>
<feature type="transmembrane region" description="Helical" evidence="9">
    <location>
        <begin position="1463"/>
        <end position="1486"/>
    </location>
</feature>
<dbReference type="GO" id="GO:0022857">
    <property type="term" value="F:transmembrane transporter activity"/>
    <property type="evidence" value="ECO:0007669"/>
    <property type="project" value="InterPro"/>
</dbReference>
<dbReference type="Pfam" id="PF10312">
    <property type="entry name" value="Cactin_mid"/>
    <property type="match status" value="1"/>
</dbReference>
<accession>A0A8J6HNA8</accession>
<feature type="transmembrane region" description="Helical" evidence="9">
    <location>
        <begin position="1219"/>
        <end position="1237"/>
    </location>
</feature>
<dbReference type="GO" id="GO:0005737">
    <property type="term" value="C:cytoplasm"/>
    <property type="evidence" value="ECO:0007669"/>
    <property type="project" value="TreeGrafter"/>
</dbReference>
<dbReference type="GO" id="GO:0005681">
    <property type="term" value="C:spliceosomal complex"/>
    <property type="evidence" value="ECO:0007669"/>
    <property type="project" value="TreeGrafter"/>
</dbReference>
<evidence type="ECO:0000256" key="5">
    <source>
        <dbReference type="ARBA" id="ARBA00034534"/>
    </source>
</evidence>
<feature type="compositionally biased region" description="Basic residues" evidence="8">
    <location>
        <begin position="54"/>
        <end position="63"/>
    </location>
</feature>
<feature type="transmembrane region" description="Helical" evidence="9">
    <location>
        <begin position="1337"/>
        <end position="1361"/>
    </location>
</feature>